<dbReference type="AlphaFoldDB" id="A0A6P1TQ86"/>
<dbReference type="KEGG" id="anr:Ana3638_18380"/>
<feature type="transmembrane region" description="Helical" evidence="1">
    <location>
        <begin position="100"/>
        <end position="121"/>
    </location>
</feature>
<reference evidence="2 3" key="1">
    <citation type="submission" date="2020-01" db="EMBL/GenBank/DDBJ databases">
        <title>Genome analysis of Anaerocolumna sp. CBA3638.</title>
        <authorList>
            <person name="Kim J."/>
            <person name="Roh S.W."/>
        </authorList>
    </citation>
    <scope>NUCLEOTIDE SEQUENCE [LARGE SCALE GENOMIC DNA]</scope>
    <source>
        <strain evidence="2 3">CBA3638</strain>
    </source>
</reference>
<accession>A0A6P1TQ86</accession>
<dbReference type="RefSeq" id="WP_161839330.1">
    <property type="nucleotide sequence ID" value="NZ_CP048000.1"/>
</dbReference>
<evidence type="ECO:0000313" key="2">
    <source>
        <dbReference type="EMBL" id="QHQ62507.1"/>
    </source>
</evidence>
<proteinExistence type="predicted"/>
<organism evidence="2 3">
    <name type="scientific">Anaerocolumna sedimenticola</name>
    <dbReference type="NCBI Taxonomy" id="2696063"/>
    <lineage>
        <taxon>Bacteria</taxon>
        <taxon>Bacillati</taxon>
        <taxon>Bacillota</taxon>
        <taxon>Clostridia</taxon>
        <taxon>Lachnospirales</taxon>
        <taxon>Lachnospiraceae</taxon>
        <taxon>Anaerocolumna</taxon>
    </lineage>
</organism>
<evidence type="ECO:0000313" key="3">
    <source>
        <dbReference type="Proteomes" id="UP000464314"/>
    </source>
</evidence>
<keyword evidence="1" id="KW-0812">Transmembrane</keyword>
<feature type="transmembrane region" description="Helical" evidence="1">
    <location>
        <begin position="74"/>
        <end position="93"/>
    </location>
</feature>
<dbReference type="Proteomes" id="UP000464314">
    <property type="component" value="Chromosome"/>
</dbReference>
<evidence type="ECO:0000256" key="1">
    <source>
        <dbReference type="SAM" id="Phobius"/>
    </source>
</evidence>
<keyword evidence="1" id="KW-0472">Membrane</keyword>
<gene>
    <name evidence="2" type="ORF">Ana3638_18380</name>
</gene>
<keyword evidence="1" id="KW-1133">Transmembrane helix</keyword>
<protein>
    <submittedName>
        <fullName evidence="2">Uncharacterized protein</fullName>
    </submittedName>
</protein>
<feature type="transmembrane region" description="Helical" evidence="1">
    <location>
        <begin position="44"/>
        <end position="62"/>
    </location>
</feature>
<keyword evidence="3" id="KW-1185">Reference proteome</keyword>
<feature type="transmembrane region" description="Helical" evidence="1">
    <location>
        <begin position="19"/>
        <end position="37"/>
    </location>
</feature>
<dbReference type="EMBL" id="CP048000">
    <property type="protein sequence ID" value="QHQ62507.1"/>
    <property type="molecule type" value="Genomic_DNA"/>
</dbReference>
<sequence length="139" mass="16497">MENSIIEPDKGGYPFKIKYVIQVMFGIFIFILAKFLLKEDFFPFFKWWFVLLLLGIIFLPMTQKLFRFFHDNGYLFSKTVGLALTGYLMWFLSSLRIMKFNSLSCVIAGLLFLCINAFLFIKTKEEAKIPWLHRIKLQQ</sequence>
<name>A0A6P1TQ86_9FIRM</name>